<keyword evidence="2" id="KW-0261">Viral envelope protein</keyword>
<organism evidence="2 3">
    <name type="scientific">Lampyris noctiluca chuvirus-like virus 1</name>
    <dbReference type="NCBI Taxonomy" id="2553070"/>
    <lineage>
        <taxon>Viruses</taxon>
        <taxon>Riboviria</taxon>
        <taxon>Orthornavirae</taxon>
        <taxon>Negarnaviricota</taxon>
        <taxon>Haploviricotina</taxon>
        <taxon>Monjiviricetes</taxon>
        <taxon>Jingchuvirales</taxon>
        <taxon>Chuviridae</taxon>
        <taxon>Scarabeuvirus</taxon>
        <taxon>Scarabeuvirus lampyris</taxon>
    </lineage>
</organism>
<keyword evidence="2" id="KW-0946">Virion</keyword>
<dbReference type="EMBL" id="MH620819">
    <property type="protein sequence ID" value="QBP37028.1"/>
    <property type="molecule type" value="Genomic_RNA"/>
</dbReference>
<protein>
    <submittedName>
        <fullName evidence="2">Envelope protein</fullName>
    </submittedName>
</protein>
<dbReference type="Proteomes" id="UP000680231">
    <property type="component" value="Genome"/>
</dbReference>
<dbReference type="GO" id="GO:0019031">
    <property type="term" value="C:viral envelope"/>
    <property type="evidence" value="ECO:0007669"/>
    <property type="project" value="UniProtKB-KW"/>
</dbReference>
<keyword evidence="1" id="KW-0812">Transmembrane</keyword>
<evidence type="ECO:0000313" key="3">
    <source>
        <dbReference type="Proteomes" id="UP000680231"/>
    </source>
</evidence>
<accession>A0A482JSL9</accession>
<evidence type="ECO:0000256" key="1">
    <source>
        <dbReference type="SAM" id="Phobius"/>
    </source>
</evidence>
<feature type="transmembrane region" description="Helical" evidence="1">
    <location>
        <begin position="548"/>
        <end position="569"/>
    </location>
</feature>
<sequence>MASSISNVVLGLLGLLCYGGVKINVYALVGFDCSNNGINVTTIATDNVPGCITDRDQIQPQTSVIQLIQLSDSYPLHVYQCKVRLFRLVTHCGMHSHSSQVKGGVADYNDKLSRGDCLDMHKTRSAYIKGTKVTDLVRNATIQTTVVLAGKVEVGSSCSGEKYSDAFGSWDSVVVQASISITLSDYTANADTSSDTIVLRSGLTCKTSEAECIDTEQGYTTWVDDKVVSCDPRKHLVLYEGPSTTYTNLSPTGVETTTYMVDGPDKIFGLQVTGPYEGCMFKAYNTEHPKLIIVPSSSTHFYFKKTKLSTSSMDLMAYVNAKFVYVDKAHRQSMFDIYKMLSAQRCNLERRTLQTLLSIANINPQEFAYLYTSQSGYTALRLGEVVHLVKCIPVDVQIRPTSSCYHEMPVTYLNKSMFLTPRSRLLQMYGTEVDCDSIINPQFRLDGMWYSIGQTRHLVPNPVELSPEPINQWVPKSIESLARAGIYTYEEAERLRERVMNPYERDAVNNIVVRGVTGSTFQRQGISLTQLVDEDLIESMGTKIVRKVWGFLSVFGNVSAGFIGLYMLIRGVKFLFDTLIHCRLIYEVYGFSAALLGGVWDSLTTYLIHKGQRHHIPTRVYTQEDAEIAIPLETPGGKQSSIQHHQHNSEPLNGIQYGGCAPVHTTVGNNDQLANHSVAPRTYPTCPASVFMP</sequence>
<keyword evidence="1" id="KW-0472">Membrane</keyword>
<dbReference type="Pfam" id="PF24664">
    <property type="entry name" value="Monjiviricetes_fusion"/>
    <property type="match status" value="1"/>
</dbReference>
<reference evidence="2" key="1">
    <citation type="submission" date="2018-07" db="EMBL/GenBank/DDBJ databases">
        <title>Glowworm (Lampyris noctiluca) RNA viruses.</title>
        <authorList>
            <person name="Jurvansuu J."/>
            <person name="Viljakainen L."/>
        </authorList>
    </citation>
    <scope>NUCLEOTIDE SEQUENCE</scope>
    <source>
        <strain evidence="2">17FIN7</strain>
    </source>
</reference>
<keyword evidence="3" id="KW-1185">Reference proteome</keyword>
<evidence type="ECO:0000313" key="2">
    <source>
        <dbReference type="EMBL" id="QBP37028.1"/>
    </source>
</evidence>
<name>A0A482JSL9_9VIRU</name>
<keyword evidence="1" id="KW-1133">Transmembrane helix</keyword>
<proteinExistence type="predicted"/>